<dbReference type="SUPFAM" id="SSF55961">
    <property type="entry name" value="Bet v1-like"/>
    <property type="match status" value="1"/>
</dbReference>
<dbReference type="EMBL" id="JBHSPH010000003">
    <property type="protein sequence ID" value="MFC5863246.1"/>
    <property type="molecule type" value="Genomic_DNA"/>
</dbReference>
<comment type="similarity">
    <text evidence="1">Belongs to the AHA1 family.</text>
</comment>
<sequence>MSREREFVYLLELDAPRELVWKTWTEEEHLKQWFAPAGFALSVAKLNVVSGGIFHYCMRAANGVEMWGKWVFREVVAPERIVLVNTFSNKHGNPTRHPYVADWPLEILTTATFADVDGNTVLTIAWHPIDASPSEQKTFDSMHDAMTQGWNGTLGQLEAYLKGRNQGPETN</sequence>
<dbReference type="RefSeq" id="WP_263339872.1">
    <property type="nucleotide sequence ID" value="NZ_JAGSYH010000005.1"/>
</dbReference>
<name>A0ABW1EG36_9BACT</name>
<reference evidence="4" key="1">
    <citation type="journal article" date="2019" name="Int. J. Syst. Evol. Microbiol.">
        <title>The Global Catalogue of Microorganisms (GCM) 10K type strain sequencing project: providing services to taxonomists for standard genome sequencing and annotation.</title>
        <authorList>
            <consortium name="The Broad Institute Genomics Platform"/>
            <consortium name="The Broad Institute Genome Sequencing Center for Infectious Disease"/>
            <person name="Wu L."/>
            <person name="Ma J."/>
        </authorList>
    </citation>
    <scope>NUCLEOTIDE SEQUENCE [LARGE SCALE GENOMIC DNA]</scope>
    <source>
        <strain evidence="4">JCM 4087</strain>
    </source>
</reference>
<gene>
    <name evidence="3" type="ORF">ACFPT7_13155</name>
</gene>
<evidence type="ECO:0000256" key="1">
    <source>
        <dbReference type="ARBA" id="ARBA00006817"/>
    </source>
</evidence>
<accession>A0ABW1EG36</accession>
<dbReference type="InterPro" id="IPR023393">
    <property type="entry name" value="START-like_dom_sf"/>
</dbReference>
<evidence type="ECO:0000313" key="4">
    <source>
        <dbReference type="Proteomes" id="UP001596091"/>
    </source>
</evidence>
<dbReference type="Gene3D" id="3.30.530.20">
    <property type="match status" value="1"/>
</dbReference>
<evidence type="ECO:0000313" key="3">
    <source>
        <dbReference type="EMBL" id="MFC5863246.1"/>
    </source>
</evidence>
<comment type="caution">
    <text evidence="3">The sequence shown here is derived from an EMBL/GenBank/DDBJ whole genome shotgun (WGS) entry which is preliminary data.</text>
</comment>
<dbReference type="CDD" id="cd07814">
    <property type="entry name" value="SRPBCC_CalC_Aha1-like"/>
    <property type="match status" value="1"/>
</dbReference>
<feature type="domain" description="Activator of Hsp90 ATPase homologue 1/2-like C-terminal" evidence="2">
    <location>
        <begin position="14"/>
        <end position="162"/>
    </location>
</feature>
<proteinExistence type="inferred from homology"/>
<evidence type="ECO:0000259" key="2">
    <source>
        <dbReference type="Pfam" id="PF08327"/>
    </source>
</evidence>
<dbReference type="Pfam" id="PF08327">
    <property type="entry name" value="AHSA1"/>
    <property type="match status" value="1"/>
</dbReference>
<organism evidence="3 4">
    <name type="scientific">Acidicapsa dinghuensis</name>
    <dbReference type="NCBI Taxonomy" id="2218256"/>
    <lineage>
        <taxon>Bacteria</taxon>
        <taxon>Pseudomonadati</taxon>
        <taxon>Acidobacteriota</taxon>
        <taxon>Terriglobia</taxon>
        <taxon>Terriglobales</taxon>
        <taxon>Acidobacteriaceae</taxon>
        <taxon>Acidicapsa</taxon>
    </lineage>
</organism>
<dbReference type="Proteomes" id="UP001596091">
    <property type="component" value="Unassembled WGS sequence"/>
</dbReference>
<dbReference type="InterPro" id="IPR013538">
    <property type="entry name" value="ASHA1/2-like_C"/>
</dbReference>
<keyword evidence="4" id="KW-1185">Reference proteome</keyword>
<protein>
    <submittedName>
        <fullName evidence="3">SRPBCC domain-containing protein</fullName>
    </submittedName>
</protein>